<dbReference type="Proteomes" id="UP001610563">
    <property type="component" value="Unassembled WGS sequence"/>
</dbReference>
<gene>
    <name evidence="2" type="ORF">BJX66DRAFT_344650</name>
</gene>
<comment type="caution">
    <text evidence="2">The sequence shown here is derived from an EMBL/GenBank/DDBJ whole genome shotgun (WGS) entry which is preliminary data.</text>
</comment>
<feature type="region of interest" description="Disordered" evidence="1">
    <location>
        <begin position="141"/>
        <end position="183"/>
    </location>
</feature>
<evidence type="ECO:0000313" key="2">
    <source>
        <dbReference type="EMBL" id="KAL2783755.1"/>
    </source>
</evidence>
<proteinExistence type="predicted"/>
<reference evidence="2 3" key="1">
    <citation type="submission" date="2024-07" db="EMBL/GenBank/DDBJ databases">
        <title>Section-level genome sequencing and comparative genomics of Aspergillus sections Usti and Cavernicolus.</title>
        <authorList>
            <consortium name="Lawrence Berkeley National Laboratory"/>
            <person name="Nybo J.L."/>
            <person name="Vesth T.C."/>
            <person name="Theobald S."/>
            <person name="Frisvad J.C."/>
            <person name="Larsen T.O."/>
            <person name="Kjaerboelling I."/>
            <person name="Rothschild-Mancinelli K."/>
            <person name="Lyhne E.K."/>
            <person name="Kogle M.E."/>
            <person name="Barry K."/>
            <person name="Clum A."/>
            <person name="Na H."/>
            <person name="Ledsgaard L."/>
            <person name="Lin J."/>
            <person name="Lipzen A."/>
            <person name="Kuo A."/>
            <person name="Riley R."/>
            <person name="Mondo S."/>
            <person name="Labutti K."/>
            <person name="Haridas S."/>
            <person name="Pangalinan J."/>
            <person name="Salamov A.A."/>
            <person name="Simmons B.A."/>
            <person name="Magnuson J.K."/>
            <person name="Chen J."/>
            <person name="Drula E."/>
            <person name="Henrissat B."/>
            <person name="Wiebenga A."/>
            <person name="Lubbers R.J."/>
            <person name="Gomes A.C."/>
            <person name="Makela M.R."/>
            <person name="Stajich J."/>
            <person name="Grigoriev I.V."/>
            <person name="Mortensen U.H."/>
            <person name="De Vries R.P."/>
            <person name="Baker S.E."/>
            <person name="Andersen M.R."/>
        </authorList>
    </citation>
    <scope>NUCLEOTIDE SEQUENCE [LARGE SCALE GENOMIC DNA]</scope>
    <source>
        <strain evidence="2 3">CBS 209.92</strain>
    </source>
</reference>
<evidence type="ECO:0000256" key="1">
    <source>
        <dbReference type="SAM" id="MobiDB-lite"/>
    </source>
</evidence>
<organism evidence="2 3">
    <name type="scientific">Aspergillus keveii</name>
    <dbReference type="NCBI Taxonomy" id="714993"/>
    <lineage>
        <taxon>Eukaryota</taxon>
        <taxon>Fungi</taxon>
        <taxon>Dikarya</taxon>
        <taxon>Ascomycota</taxon>
        <taxon>Pezizomycotina</taxon>
        <taxon>Eurotiomycetes</taxon>
        <taxon>Eurotiomycetidae</taxon>
        <taxon>Eurotiales</taxon>
        <taxon>Aspergillaceae</taxon>
        <taxon>Aspergillus</taxon>
        <taxon>Aspergillus subgen. Nidulantes</taxon>
    </lineage>
</organism>
<name>A0ABR4FKK3_9EURO</name>
<accession>A0ABR4FKK3</accession>
<keyword evidence="3" id="KW-1185">Reference proteome</keyword>
<protein>
    <submittedName>
        <fullName evidence="2">Uncharacterized protein</fullName>
    </submittedName>
</protein>
<dbReference type="EMBL" id="JBFTWV010000213">
    <property type="protein sequence ID" value="KAL2783755.1"/>
    <property type="molecule type" value="Genomic_DNA"/>
</dbReference>
<evidence type="ECO:0000313" key="3">
    <source>
        <dbReference type="Proteomes" id="UP001610563"/>
    </source>
</evidence>
<sequence>MEFNEGDELETSKVEEELGLVLQASDFDIQLFLHIRIDGKIAIRRALGNTTRRSFNIADFEEEVLQILTRHINGTNFEITKITAAIKHESSRGGSLYLDIEFSIIAADEMMTLIEQKRSNFRKGNMVITFEMLAKRLPKQASDRAPSVLPGGFIRSSPPPPTSDDATSQPPANRSTVRASRLQEEHVARVEAIRTAGTFQRQLMDRWRCTEDNCTNKDNFCWPDPSNRLLHYNITTPQHETWSNAIASGTATLLNPPASLLTYWIREQGPISRDSRQPIKQSAAQENRLNMTGMLEMQQKMQIFMMQTRMMDQMELMEEKQERREERIERRQHIRDQRDRDREMLALLAYKAPTKASTQPSATPQSIPINFSTPLASMSAPPPTPTPPDRTSSPIDININDGDLIHQFFEWKIINTRLAERRVKWEHAREVVAENEWSIKDLYEMEDYKSVMYDRAIQAKIPDGLTRHFREELRAFKPVYRRLRATDFMAA</sequence>